<keyword evidence="1" id="KW-0175">Coiled coil</keyword>
<dbReference type="OMA" id="NDAHEEI"/>
<name>A0A2W1BN71_HELAM</name>
<feature type="compositionally biased region" description="Polar residues" evidence="2">
    <location>
        <begin position="93"/>
        <end position="107"/>
    </location>
</feature>
<gene>
    <name evidence="3" type="primary">HaOG205695</name>
    <name evidence="3" type="ORF">B5X24_HaOG205695</name>
</gene>
<organism evidence="3 4">
    <name type="scientific">Helicoverpa armigera</name>
    <name type="common">Cotton bollworm</name>
    <name type="synonym">Heliothis armigera</name>
    <dbReference type="NCBI Taxonomy" id="29058"/>
    <lineage>
        <taxon>Eukaryota</taxon>
        <taxon>Metazoa</taxon>
        <taxon>Ecdysozoa</taxon>
        <taxon>Arthropoda</taxon>
        <taxon>Hexapoda</taxon>
        <taxon>Insecta</taxon>
        <taxon>Pterygota</taxon>
        <taxon>Neoptera</taxon>
        <taxon>Endopterygota</taxon>
        <taxon>Lepidoptera</taxon>
        <taxon>Glossata</taxon>
        <taxon>Ditrysia</taxon>
        <taxon>Noctuoidea</taxon>
        <taxon>Noctuidae</taxon>
        <taxon>Heliothinae</taxon>
        <taxon>Helicoverpa</taxon>
    </lineage>
</organism>
<feature type="coiled-coil region" evidence="1">
    <location>
        <begin position="129"/>
        <end position="216"/>
    </location>
</feature>
<dbReference type="AlphaFoldDB" id="A0A2W1BN71"/>
<accession>A0A2W1BN71</accession>
<reference evidence="3 4" key="1">
    <citation type="journal article" date="2017" name="BMC Biol.">
        <title>Genomic innovations, transcriptional plasticity and gene loss underlying the evolution and divergence of two highly polyphagous and invasive Helicoverpa pest species.</title>
        <authorList>
            <person name="Pearce S.L."/>
            <person name="Clarke D.F."/>
            <person name="East P.D."/>
            <person name="Elfekih S."/>
            <person name="Gordon K.H."/>
            <person name="Jermiin L.S."/>
            <person name="McGaughran A."/>
            <person name="Oakeshott J.G."/>
            <person name="Papanikolaou A."/>
            <person name="Perera O.P."/>
            <person name="Rane R.V."/>
            <person name="Richards S."/>
            <person name="Tay W.T."/>
            <person name="Walsh T.K."/>
            <person name="Anderson A."/>
            <person name="Anderson C.J."/>
            <person name="Asgari S."/>
            <person name="Board P.G."/>
            <person name="Bretschneider A."/>
            <person name="Campbell P.M."/>
            <person name="Chertemps T."/>
            <person name="Christeller J.T."/>
            <person name="Coppin C.W."/>
            <person name="Downes S.J."/>
            <person name="Duan G."/>
            <person name="Farnsworth C.A."/>
            <person name="Good R.T."/>
            <person name="Han L.B."/>
            <person name="Han Y.C."/>
            <person name="Hatje K."/>
            <person name="Horne I."/>
            <person name="Huang Y.P."/>
            <person name="Hughes D.S."/>
            <person name="Jacquin-Joly E."/>
            <person name="James W."/>
            <person name="Jhangiani S."/>
            <person name="Kollmar M."/>
            <person name="Kuwar S.S."/>
            <person name="Li S."/>
            <person name="Liu N.Y."/>
            <person name="Maibeche M.T."/>
            <person name="Miller J.R."/>
            <person name="Montagne N."/>
            <person name="Perry T."/>
            <person name="Qu J."/>
            <person name="Song S.V."/>
            <person name="Sutton G.G."/>
            <person name="Vogel H."/>
            <person name="Walenz B.P."/>
            <person name="Xu W."/>
            <person name="Zhang H.J."/>
            <person name="Zou Z."/>
            <person name="Batterham P."/>
            <person name="Edwards O.R."/>
            <person name="Feyereisen R."/>
            <person name="Gibbs R.A."/>
            <person name="Heckel D.G."/>
            <person name="McGrath A."/>
            <person name="Robin C."/>
            <person name="Scherer S.E."/>
            <person name="Worley K.C."/>
            <person name="Wu Y.D."/>
        </authorList>
    </citation>
    <scope>NUCLEOTIDE SEQUENCE [LARGE SCALE GENOMIC DNA]</scope>
    <source>
        <strain evidence="3">Harm_GR_Male_#8</strain>
        <tissue evidence="3">Whole organism</tissue>
    </source>
</reference>
<evidence type="ECO:0000313" key="4">
    <source>
        <dbReference type="Proteomes" id="UP000249218"/>
    </source>
</evidence>
<evidence type="ECO:0000256" key="1">
    <source>
        <dbReference type="SAM" id="Coils"/>
    </source>
</evidence>
<proteinExistence type="predicted"/>
<evidence type="ECO:0000256" key="2">
    <source>
        <dbReference type="SAM" id="MobiDB-lite"/>
    </source>
</evidence>
<sequence length="277" mass="32224">MQGVKIQNDLFSPSNMKYVAVNSFAPNPNQKNFINSVQNVRNTLGCLERSLLKSNEYEQQLLQCRGSHSHSHAPSHDVNQWWESEHSEEKSFKCSNTTSGTMNSKSSARQEDYTDTWSSMSIVCLQYHYEELSKRYKALIEAYNEQRQAISLRDKRLEALRERANTTQAHLEHAHETLIAVGEKFLALKRKRSEDKTRFEEQLAAMKEALHDMMETTTNARMKFDDRLAEYMANEEDSDAALLLYEIRKCNLLFLENMRLKAIIEEYIPGQINWKTA</sequence>
<keyword evidence="4" id="KW-1185">Reference proteome</keyword>
<dbReference type="EMBL" id="KZ149984">
    <property type="protein sequence ID" value="PZC75721.1"/>
    <property type="molecule type" value="Genomic_DNA"/>
</dbReference>
<evidence type="ECO:0000313" key="3">
    <source>
        <dbReference type="EMBL" id="PZC75721.1"/>
    </source>
</evidence>
<feature type="region of interest" description="Disordered" evidence="2">
    <location>
        <begin position="92"/>
        <end position="111"/>
    </location>
</feature>
<dbReference type="OrthoDB" id="7405964at2759"/>
<protein>
    <submittedName>
        <fullName evidence="3">Uncharacterized protein</fullName>
    </submittedName>
</protein>
<dbReference type="Proteomes" id="UP000249218">
    <property type="component" value="Unassembled WGS sequence"/>
</dbReference>